<dbReference type="EMBL" id="JARKHS020020330">
    <property type="protein sequence ID" value="KAK8770957.1"/>
    <property type="molecule type" value="Genomic_DNA"/>
</dbReference>
<name>A0AAQ4E882_AMBAM</name>
<protein>
    <submittedName>
        <fullName evidence="1">Uncharacterized protein</fullName>
    </submittedName>
</protein>
<evidence type="ECO:0000313" key="2">
    <source>
        <dbReference type="Proteomes" id="UP001321473"/>
    </source>
</evidence>
<accession>A0AAQ4E882</accession>
<comment type="caution">
    <text evidence="1">The sequence shown here is derived from an EMBL/GenBank/DDBJ whole genome shotgun (WGS) entry which is preliminary data.</text>
</comment>
<gene>
    <name evidence="1" type="ORF">V5799_025799</name>
</gene>
<proteinExistence type="predicted"/>
<evidence type="ECO:0000313" key="1">
    <source>
        <dbReference type="EMBL" id="KAK8770957.1"/>
    </source>
</evidence>
<dbReference type="AlphaFoldDB" id="A0AAQ4E882"/>
<organism evidence="1 2">
    <name type="scientific">Amblyomma americanum</name>
    <name type="common">Lone star tick</name>
    <dbReference type="NCBI Taxonomy" id="6943"/>
    <lineage>
        <taxon>Eukaryota</taxon>
        <taxon>Metazoa</taxon>
        <taxon>Ecdysozoa</taxon>
        <taxon>Arthropoda</taxon>
        <taxon>Chelicerata</taxon>
        <taxon>Arachnida</taxon>
        <taxon>Acari</taxon>
        <taxon>Parasitiformes</taxon>
        <taxon>Ixodida</taxon>
        <taxon>Ixodoidea</taxon>
        <taxon>Ixodidae</taxon>
        <taxon>Amblyomminae</taxon>
        <taxon>Amblyomma</taxon>
    </lineage>
</organism>
<reference evidence="1 2" key="1">
    <citation type="journal article" date="2023" name="Arcadia Sci">
        <title>De novo assembly of a long-read Amblyomma americanum tick genome.</title>
        <authorList>
            <person name="Chou S."/>
            <person name="Poskanzer K.E."/>
            <person name="Rollins M."/>
            <person name="Thuy-Boun P.S."/>
        </authorList>
    </citation>
    <scope>NUCLEOTIDE SEQUENCE [LARGE SCALE GENOMIC DNA]</scope>
    <source>
        <strain evidence="1">F_SG_1</strain>
        <tissue evidence="1">Salivary glands</tissue>
    </source>
</reference>
<dbReference type="Proteomes" id="UP001321473">
    <property type="component" value="Unassembled WGS sequence"/>
</dbReference>
<keyword evidence="2" id="KW-1185">Reference proteome</keyword>
<sequence length="66" mass="7117">MHHFPVLYFGCLTEKGALRSTNHCGILGPSMAVHGMLSSARRITLLQVQTSAPKCNTTKRGFTGGE</sequence>